<evidence type="ECO:0000259" key="3">
    <source>
        <dbReference type="Pfam" id="PF03178"/>
    </source>
</evidence>
<dbReference type="OMA" id="PMTKFKL"/>
<dbReference type="InterPro" id="IPR050358">
    <property type="entry name" value="RSE1/DDB1/CFT1"/>
</dbReference>
<dbReference type="RefSeq" id="XP_013017417.1">
    <property type="nucleotide sequence ID" value="XM_013161963.1"/>
</dbReference>
<dbReference type="Pfam" id="PF03178">
    <property type="entry name" value="CPSF_A"/>
    <property type="match status" value="1"/>
</dbReference>
<accession>S9RJW4</accession>
<reference evidence="6 7" key="1">
    <citation type="journal article" date="2011" name="Science">
        <title>Comparative functional genomics of the fission yeasts.</title>
        <authorList>
            <person name="Rhind N."/>
            <person name="Chen Z."/>
            <person name="Yassour M."/>
            <person name="Thompson D.A."/>
            <person name="Haas B.J."/>
            <person name="Habib N."/>
            <person name="Wapinski I."/>
            <person name="Roy S."/>
            <person name="Lin M.F."/>
            <person name="Heiman D.I."/>
            <person name="Young S.K."/>
            <person name="Furuya K."/>
            <person name="Guo Y."/>
            <person name="Pidoux A."/>
            <person name="Chen H.M."/>
            <person name="Robbertse B."/>
            <person name="Goldberg J.M."/>
            <person name="Aoki K."/>
            <person name="Bayne E.H."/>
            <person name="Berlin A.M."/>
            <person name="Desjardins C.A."/>
            <person name="Dobbs E."/>
            <person name="Dukaj L."/>
            <person name="Fan L."/>
            <person name="FitzGerald M.G."/>
            <person name="French C."/>
            <person name="Gujja S."/>
            <person name="Hansen K."/>
            <person name="Keifenheim D."/>
            <person name="Levin J.Z."/>
            <person name="Mosher R.A."/>
            <person name="Mueller C.A."/>
            <person name="Pfiffner J."/>
            <person name="Priest M."/>
            <person name="Russ C."/>
            <person name="Smialowska A."/>
            <person name="Swoboda P."/>
            <person name="Sykes S.M."/>
            <person name="Vaughn M."/>
            <person name="Vengrova S."/>
            <person name="Yoder R."/>
            <person name="Zeng Q."/>
            <person name="Allshire R."/>
            <person name="Baulcombe D."/>
            <person name="Birren B.W."/>
            <person name="Brown W."/>
            <person name="Ekwall K."/>
            <person name="Kellis M."/>
            <person name="Leatherwood J."/>
            <person name="Levin H."/>
            <person name="Margalit H."/>
            <person name="Martienssen R."/>
            <person name="Nieduszynski C.A."/>
            <person name="Spatafora J.W."/>
            <person name="Friedman N."/>
            <person name="Dalgaard J.Z."/>
            <person name="Baumann P."/>
            <person name="Niki H."/>
            <person name="Regev A."/>
            <person name="Nusbaum C."/>
        </authorList>
    </citation>
    <scope>NUCLEOTIDE SEQUENCE [LARGE SCALE GENOMIC DNA]</scope>
    <source>
        <strain evidence="7">yFS286</strain>
    </source>
</reference>
<dbReference type="VEuPathDB" id="FungiDB:SOCG_03475"/>
<evidence type="ECO:0000313" key="6">
    <source>
        <dbReference type="EMBL" id="EPX74264.1"/>
    </source>
</evidence>
<dbReference type="Pfam" id="PF10433">
    <property type="entry name" value="Beta-prop_RSE1_1st"/>
    <property type="match status" value="1"/>
</dbReference>
<keyword evidence="2" id="KW-0539">Nucleus</keyword>
<gene>
    <name evidence="6" type="ORF">SOCG_03475</name>
</gene>
<sequence length="1426" mass="158913">MSTIFQSLTDSTAVKNAVQGKLSSPSSKNLIVGKVDSLYVFEIEKVQKDESDAFSQNDYSNNLIDDSQAFMETNMHLIRTHEHTSYVLRLVSQFQVFGTVTALSILKGKGNKGCDLLVMLTDYAKISILEWDMKTQSLVTTSLHYYEAVKPTMPSTNKTPTQLIVDPDSNCCLLRFHTDMMAIIPFPKIEDLEMEEAAVDDSKNIWNSITPYKPSFVLDSSQLESTIARILDVKFLYGYREPTLAILYSPQQTTTVTLPILKDNVCFSLVTLDLDQRASAVITTIQNLPYDIFQLVPIPMPLGGALLVGGNELIYVDSAGRTVGIGVNTFYSKCTNFPLQDQSNFNVELEGTVAVPLVNSKIGNPFVLLILTSGQFLYLDFSMDGKTVKGLTLRNLDLDINEDFLRAGVTTALPIEENMIFLGSQVTDSYLVHWNRHSSVSKNTEDNENDELYSNNDAEMEEMLDIYETNDRNDLAGKVTFENGPLRMSIFDVLTNVGPITDFAIGKAGSLAYYPQDNHGPLELVGTSGAGGAGGLVVCRRSIFPLVAGEFGFQGCEALWSVSLTGRQRRSRRRVQPSYMNMEPDTYLILSKADESFMFSAGETFDEVENSDFNKHTRTIDVGSLMSGMRMVQICPTSIHVYDSTLKRTQLFNFGKNQVVVSTSICDPCIIVVFLGGNISLYRMDLRSQLLTRTDLHSQLQSVKTASLIAPGNSTIFSNLFRNPNEHEQSQTVIDESSGIYGSLSGDNQEGNTQTKSVSEADANLVTEKNVSNLDEQLLEKHPILFALTAEGVLKVLNLIDFSVLMECDAFDLPPTLSNGLKSETTYFNSESSQELVELMVADLGDDFKEPHLFLRSRMNEITVYKAFVFYDEITQRNLLSFAKVPQEGMTREYQVENILPRDAGSTADGKSTNSIDHSRMVAIERVGSRSAVFVTGRKPFYILSTKHSNAKFYPVISEVPILSIAPFHSEHTPHGYIYVDENSFIRICKFQDDFNYDSRWAYKKVPLDKQISGIAYHPTKMIYAVGSCVPSEFTVTDEDGKELYPQNDDKDYLPYANTGSLDLISPLTWTVIDSYGFLPYEIPLSVSVVNLEVSETTKLRKPYVAVGTSITKGEDIAVRGATYLFEIIDVVPQPGRPETRHKLKLITREEIKGTVAVVCEVDGYLLSGQGQKIIVRALEDEDHLVGVAFIDLGSYTVTAKCLRNLLLFGDIRQNVSFVGFSEEPYRMTLFAKGQDALSVTAADFLVQGENLYFVVADTEGDMRLLAYDPENPESHSGERLVARGDFHIGHIITAMKIVPKKKKSRQDDYDYDTGNDFSCIMVNADGGLQMVSPVSERVYRRLNIIQNYLANRVDSVGGLNPRSHRLISITSNLSNAAHRVLDGTLIERFTYMSVAHRHEMAHKCGVPISTIMNDLVELDESLSYL</sequence>
<dbReference type="GeneID" id="25032447"/>
<dbReference type="OrthoDB" id="6109at2759"/>
<protein>
    <submittedName>
        <fullName evidence="6">Cleavage factor one Cft1</fullName>
    </submittedName>
</protein>
<organism evidence="6 7">
    <name type="scientific">Schizosaccharomyces octosporus (strain yFS286)</name>
    <name type="common">Fission yeast</name>
    <name type="synonym">Octosporomyces octosporus</name>
    <dbReference type="NCBI Taxonomy" id="483514"/>
    <lineage>
        <taxon>Eukaryota</taxon>
        <taxon>Fungi</taxon>
        <taxon>Dikarya</taxon>
        <taxon>Ascomycota</taxon>
        <taxon>Taphrinomycotina</taxon>
        <taxon>Schizosaccharomycetes</taxon>
        <taxon>Schizosaccharomycetales</taxon>
        <taxon>Schizosaccharomycetaceae</taxon>
        <taxon>Schizosaccharomyces</taxon>
    </lineage>
</organism>
<dbReference type="GO" id="GO:0005847">
    <property type="term" value="C:mRNA cleavage and polyadenylation specificity factor complex"/>
    <property type="evidence" value="ECO:0007669"/>
    <property type="project" value="EnsemblFungi"/>
</dbReference>
<dbReference type="eggNOG" id="KOG1896">
    <property type="taxonomic scope" value="Eukaryota"/>
</dbReference>
<dbReference type="InterPro" id="IPR058543">
    <property type="entry name" value="Beta-prop_RSE1/DDB1/CPSF1_2nd"/>
</dbReference>
<feature type="domain" description="RSE1/DDB1/CPSF1 C-terminal" evidence="3">
    <location>
        <begin position="1061"/>
        <end position="1391"/>
    </location>
</feature>
<proteinExistence type="predicted"/>
<evidence type="ECO:0000259" key="4">
    <source>
        <dbReference type="Pfam" id="PF10433"/>
    </source>
</evidence>
<dbReference type="InterPro" id="IPR015943">
    <property type="entry name" value="WD40/YVTN_repeat-like_dom_sf"/>
</dbReference>
<evidence type="ECO:0000313" key="7">
    <source>
        <dbReference type="Proteomes" id="UP000016088"/>
    </source>
</evidence>
<comment type="subcellular location">
    <subcellularLocation>
        <location evidence="1">Nucleus</location>
    </subcellularLocation>
</comment>
<dbReference type="GO" id="GO:0003676">
    <property type="term" value="F:nucleic acid binding"/>
    <property type="evidence" value="ECO:0007669"/>
    <property type="project" value="InterPro"/>
</dbReference>
<evidence type="ECO:0000256" key="2">
    <source>
        <dbReference type="ARBA" id="ARBA00023242"/>
    </source>
</evidence>
<dbReference type="Pfam" id="PF23726">
    <property type="entry name" value="Beta-prop_RSE1_2nd"/>
    <property type="match status" value="1"/>
</dbReference>
<dbReference type="InterPro" id="IPR004871">
    <property type="entry name" value="RSE1/DDB1/CPSF1_C"/>
</dbReference>
<evidence type="ECO:0000259" key="5">
    <source>
        <dbReference type="Pfam" id="PF23726"/>
    </source>
</evidence>
<evidence type="ECO:0000256" key="1">
    <source>
        <dbReference type="ARBA" id="ARBA00004123"/>
    </source>
</evidence>
<dbReference type="InterPro" id="IPR018846">
    <property type="entry name" value="Beta-prop_RSE1/DDB1/CPSF1_1st"/>
</dbReference>
<dbReference type="Gene3D" id="2.130.10.10">
    <property type="entry name" value="YVTN repeat-like/Quinoprotein amine dehydrogenase"/>
    <property type="match status" value="2"/>
</dbReference>
<name>S9RJW4_SCHOY</name>
<dbReference type="PANTHER" id="PTHR10644">
    <property type="entry name" value="DNA REPAIR/RNA PROCESSING CPSF FAMILY"/>
    <property type="match status" value="1"/>
</dbReference>
<dbReference type="Proteomes" id="UP000016088">
    <property type="component" value="Unassembled WGS sequence"/>
</dbReference>
<keyword evidence="7" id="KW-1185">Reference proteome</keyword>
<feature type="domain" description="RSE1/DDB1/CPSF1 second beta-propeller" evidence="5">
    <location>
        <begin position="548"/>
        <end position="991"/>
    </location>
</feature>
<dbReference type="EMBL" id="KE503206">
    <property type="protein sequence ID" value="EPX74264.1"/>
    <property type="molecule type" value="Genomic_DNA"/>
</dbReference>
<dbReference type="HOGENOM" id="CLU_002414_0_0_1"/>
<feature type="domain" description="RSE1/DDB1/CPSF1 first beta-propeller" evidence="4">
    <location>
        <begin position="83"/>
        <end position="438"/>
    </location>
</feature>